<dbReference type="PATRIC" id="fig|1276920.7.peg.1777"/>
<dbReference type="Proteomes" id="UP000012015">
    <property type="component" value="Unassembled WGS sequence"/>
</dbReference>
<dbReference type="GO" id="GO:0032131">
    <property type="term" value="F:alkylated DNA binding"/>
    <property type="evidence" value="ECO:0007669"/>
    <property type="project" value="TreeGrafter"/>
</dbReference>
<keyword evidence="2" id="KW-0234">DNA repair</keyword>
<dbReference type="EMBL" id="AOCK01000004">
    <property type="protein sequence ID" value="EMQ99017.1"/>
    <property type="molecule type" value="Genomic_DNA"/>
</dbReference>
<name>M7MRJ0_9MICC</name>
<dbReference type="GO" id="GO:0043916">
    <property type="term" value="F:DNA-7-methylguanine glycosylase activity"/>
    <property type="evidence" value="ECO:0007669"/>
    <property type="project" value="TreeGrafter"/>
</dbReference>
<keyword evidence="4" id="KW-1185">Reference proteome</keyword>
<evidence type="ECO:0000313" key="3">
    <source>
        <dbReference type="EMBL" id="EMQ99017.1"/>
    </source>
</evidence>
<dbReference type="GO" id="GO:0006307">
    <property type="term" value="P:DNA alkylation repair"/>
    <property type="evidence" value="ECO:0007669"/>
    <property type="project" value="TreeGrafter"/>
</dbReference>
<accession>M7MRJ0</accession>
<evidence type="ECO:0000256" key="1">
    <source>
        <dbReference type="ARBA" id="ARBA00022763"/>
    </source>
</evidence>
<comment type="caution">
    <text evidence="3">The sequence shown here is derived from an EMBL/GenBank/DDBJ whole genome shotgun (WGS) entry which is preliminary data.</text>
</comment>
<sequence length="339" mass="36734">MRCQWQTWTMPENMSAALPEADAYASWRPDGAYALDKTLGILRRGPGDPTIKLTGSRAWLCFHTPGGPVTLALSRTGGLSPTIELRAWGPGAGEAIERGLHLVGAYDDWSAFDDRHCPVTLPAVVAQSRRFNRGLRFPSTGRVFDALLPAILEQKVTVIEANFAWRYVCEAVGEVPPGPAPADMRLPPTPAAIRSLQTWQWHQARVDARRAATAVRAAAAAASLERWGLLELGARRENVAGTGTLAAALSSIPGIGAWTVAEVLQRTHGSADHVSVGDYHLAAFVGQVLTGRRVDDAGMLELLAPWSGHRQRVVRLIGLSGHRKQAFGPRLAPMDHRRH</sequence>
<dbReference type="GO" id="GO:0006285">
    <property type="term" value="P:base-excision repair, AP site formation"/>
    <property type="evidence" value="ECO:0007669"/>
    <property type="project" value="TreeGrafter"/>
</dbReference>
<proteinExistence type="predicted"/>
<dbReference type="InterPro" id="IPR011257">
    <property type="entry name" value="DNA_glycosylase"/>
</dbReference>
<dbReference type="STRING" id="1276920.ADIAG_01777"/>
<protein>
    <submittedName>
        <fullName evidence="3">3-methyladenine DNA glycosylase/8-oxoguanine DNA glycosylase</fullName>
    </submittedName>
</protein>
<dbReference type="Gene3D" id="1.10.340.30">
    <property type="entry name" value="Hypothetical protein, domain 2"/>
    <property type="match status" value="1"/>
</dbReference>
<gene>
    <name evidence="3" type="ORF">ADIAG_01777</name>
</gene>
<reference evidence="3 4" key="1">
    <citation type="journal article" date="2013" name="Genome Announc.">
        <title>Draft Genome Sequence of Arthrobacter gangotriensis Strain Lz1yT, Isolated from a Penguin Rookery Soil Sample Collected in Antarctica, near the Indian Station Dakshin Gangotri.</title>
        <authorList>
            <person name="Shivaji S."/>
            <person name="Ara S."/>
            <person name="Bandi S."/>
            <person name="Singh A."/>
            <person name="Kumar Pinnaka A."/>
        </authorList>
    </citation>
    <scope>NUCLEOTIDE SEQUENCE [LARGE SCALE GENOMIC DNA]</scope>
    <source>
        <strain evidence="3 4">Lz1y</strain>
    </source>
</reference>
<dbReference type="AlphaFoldDB" id="M7MRJ0"/>
<dbReference type="GO" id="GO:0008725">
    <property type="term" value="F:DNA-3-methyladenine glycosylase activity"/>
    <property type="evidence" value="ECO:0007669"/>
    <property type="project" value="TreeGrafter"/>
</dbReference>
<dbReference type="eggNOG" id="COG0122">
    <property type="taxonomic scope" value="Bacteria"/>
</dbReference>
<dbReference type="SUPFAM" id="SSF48150">
    <property type="entry name" value="DNA-glycosylase"/>
    <property type="match status" value="1"/>
</dbReference>
<dbReference type="PANTHER" id="PTHR43003:SF6">
    <property type="entry name" value="DNA GLYCOSYLASE"/>
    <property type="match status" value="1"/>
</dbReference>
<keyword evidence="1" id="KW-0227">DNA damage</keyword>
<organism evidence="3 4">
    <name type="scientific">Paeniglutamicibacter gangotriensis Lz1y</name>
    <dbReference type="NCBI Taxonomy" id="1276920"/>
    <lineage>
        <taxon>Bacteria</taxon>
        <taxon>Bacillati</taxon>
        <taxon>Actinomycetota</taxon>
        <taxon>Actinomycetes</taxon>
        <taxon>Micrococcales</taxon>
        <taxon>Micrococcaceae</taxon>
        <taxon>Paeniglutamicibacter</taxon>
    </lineage>
</organism>
<dbReference type="PANTHER" id="PTHR43003">
    <property type="entry name" value="DNA-3-METHYLADENINE GLYCOSYLASE"/>
    <property type="match status" value="1"/>
</dbReference>
<dbReference type="GO" id="GO:0032993">
    <property type="term" value="C:protein-DNA complex"/>
    <property type="evidence" value="ECO:0007669"/>
    <property type="project" value="TreeGrafter"/>
</dbReference>
<dbReference type="GO" id="GO:0005737">
    <property type="term" value="C:cytoplasm"/>
    <property type="evidence" value="ECO:0007669"/>
    <property type="project" value="TreeGrafter"/>
</dbReference>
<evidence type="ECO:0000313" key="4">
    <source>
        <dbReference type="Proteomes" id="UP000012015"/>
    </source>
</evidence>
<dbReference type="InterPro" id="IPR051912">
    <property type="entry name" value="Alkylbase_DNA_Glycosylase/TA"/>
</dbReference>
<evidence type="ECO:0000256" key="2">
    <source>
        <dbReference type="ARBA" id="ARBA00023204"/>
    </source>
</evidence>